<dbReference type="Pfam" id="PF12697">
    <property type="entry name" value="Abhydrolase_6"/>
    <property type="match status" value="1"/>
</dbReference>
<evidence type="ECO:0000259" key="1">
    <source>
        <dbReference type="Pfam" id="PF12697"/>
    </source>
</evidence>
<organism evidence="2 3">
    <name type="scientific">Tetrapyrgos nigripes</name>
    <dbReference type="NCBI Taxonomy" id="182062"/>
    <lineage>
        <taxon>Eukaryota</taxon>
        <taxon>Fungi</taxon>
        <taxon>Dikarya</taxon>
        <taxon>Basidiomycota</taxon>
        <taxon>Agaricomycotina</taxon>
        <taxon>Agaricomycetes</taxon>
        <taxon>Agaricomycetidae</taxon>
        <taxon>Agaricales</taxon>
        <taxon>Marasmiineae</taxon>
        <taxon>Marasmiaceae</taxon>
        <taxon>Tetrapyrgos</taxon>
    </lineage>
</organism>
<dbReference type="AlphaFoldDB" id="A0A8H5GWG7"/>
<accession>A0A8H5GWG7</accession>
<dbReference type="InterPro" id="IPR000073">
    <property type="entry name" value="AB_hydrolase_1"/>
</dbReference>
<sequence length="361" mass="41311">MQSAQPSPPASRADLLHPLGVTSYHFTYCYDHPLQCIANRYTCEQTSESSSAGKKSYTILLAGGISFNEPTYLPVIKELFRLSNHPSSRTHIHSIWNLERPDHGDSGVMNEKTLREHYRSEVRSLEYAQAIRTFLEKDFLSFTERKNLVGLGHSGGCGSIMQALELAGYTPKDKPPFFSFIFAELPLVSYDAQKFFMMLWKAIERSNLRRPSNWDSKQSAMNWMMTHFPWQTLHPDVLRIVEETYFRPDPVYPHRITTKTAIEQETMNYLSDMSHLSALSYLRTILHVIPTYVVLGSKKDIWPPPIYEMMEKNVQQDLASYAAVKMVPGVGHYYPLTHPAQFSAEIFSILNGSQTGVRSKM</sequence>
<dbReference type="Proteomes" id="UP000559256">
    <property type="component" value="Unassembled WGS sequence"/>
</dbReference>
<keyword evidence="3" id="KW-1185">Reference proteome</keyword>
<evidence type="ECO:0000313" key="2">
    <source>
        <dbReference type="EMBL" id="KAF5372514.1"/>
    </source>
</evidence>
<protein>
    <recommendedName>
        <fullName evidence="1">AB hydrolase-1 domain-containing protein</fullName>
    </recommendedName>
</protein>
<name>A0A8H5GWG7_9AGAR</name>
<dbReference type="EMBL" id="JAACJM010000005">
    <property type="protein sequence ID" value="KAF5372514.1"/>
    <property type="molecule type" value="Genomic_DNA"/>
</dbReference>
<reference evidence="2 3" key="1">
    <citation type="journal article" date="2020" name="ISME J.">
        <title>Uncovering the hidden diversity of litter-decomposition mechanisms in mushroom-forming fungi.</title>
        <authorList>
            <person name="Floudas D."/>
            <person name="Bentzer J."/>
            <person name="Ahren D."/>
            <person name="Johansson T."/>
            <person name="Persson P."/>
            <person name="Tunlid A."/>
        </authorList>
    </citation>
    <scope>NUCLEOTIDE SEQUENCE [LARGE SCALE GENOMIC DNA]</scope>
    <source>
        <strain evidence="2 3">CBS 291.85</strain>
    </source>
</reference>
<evidence type="ECO:0000313" key="3">
    <source>
        <dbReference type="Proteomes" id="UP000559256"/>
    </source>
</evidence>
<dbReference type="InterPro" id="IPR029058">
    <property type="entry name" value="AB_hydrolase_fold"/>
</dbReference>
<gene>
    <name evidence="2" type="ORF">D9758_005192</name>
</gene>
<dbReference type="OrthoDB" id="94039at2759"/>
<dbReference type="Gene3D" id="3.40.50.1820">
    <property type="entry name" value="alpha/beta hydrolase"/>
    <property type="match status" value="1"/>
</dbReference>
<proteinExistence type="predicted"/>
<comment type="caution">
    <text evidence="2">The sequence shown here is derived from an EMBL/GenBank/DDBJ whole genome shotgun (WGS) entry which is preliminary data.</text>
</comment>
<dbReference type="SUPFAM" id="SSF53474">
    <property type="entry name" value="alpha/beta-Hydrolases"/>
    <property type="match status" value="1"/>
</dbReference>
<feature type="domain" description="AB hydrolase-1" evidence="1">
    <location>
        <begin position="76"/>
        <end position="344"/>
    </location>
</feature>